<dbReference type="InParanoid" id="C8XH76"/>
<evidence type="ECO:0000256" key="2">
    <source>
        <dbReference type="ARBA" id="ARBA00022741"/>
    </source>
</evidence>
<dbReference type="InterPro" id="IPR003593">
    <property type="entry name" value="AAA+_ATPase"/>
</dbReference>
<dbReference type="OrthoDB" id="9802352at2"/>
<dbReference type="SUPFAM" id="SSF52540">
    <property type="entry name" value="P-loop containing nucleoside triphosphate hydrolases"/>
    <property type="match status" value="1"/>
</dbReference>
<protein>
    <submittedName>
        <fullName evidence="5">AAA ATPase central domain protein</fullName>
    </submittedName>
</protein>
<evidence type="ECO:0000313" key="6">
    <source>
        <dbReference type="Proteomes" id="UP000002218"/>
    </source>
</evidence>
<dbReference type="Pfam" id="PF22977">
    <property type="entry name" value="WHD"/>
    <property type="match status" value="1"/>
</dbReference>
<keyword evidence="3" id="KW-0067">ATP-binding</keyword>
<accession>C8XH76</accession>
<dbReference type="Pfam" id="PF00004">
    <property type="entry name" value="AAA"/>
    <property type="match status" value="1"/>
</dbReference>
<dbReference type="AlphaFoldDB" id="C8XH76"/>
<dbReference type="EMBL" id="CP001737">
    <property type="protein sequence ID" value="ACV78282.1"/>
    <property type="molecule type" value="Genomic_DNA"/>
</dbReference>
<reference evidence="5 6" key="2">
    <citation type="journal article" date="2010" name="Stand. Genomic Sci.">
        <title>Complete genome sequence of Nakamurella multipartita type strain (Y-104).</title>
        <authorList>
            <person name="Tice H."/>
            <person name="Mayilraj S."/>
            <person name="Sims D."/>
            <person name="Lapidus A."/>
            <person name="Nolan M."/>
            <person name="Lucas S."/>
            <person name="Glavina Del Rio T."/>
            <person name="Copeland A."/>
            <person name="Cheng J.F."/>
            <person name="Meincke L."/>
            <person name="Bruce D."/>
            <person name="Goodwin L."/>
            <person name="Pitluck S."/>
            <person name="Ivanova N."/>
            <person name="Mavromatis K."/>
            <person name="Ovchinnikova G."/>
            <person name="Pati A."/>
            <person name="Chen A."/>
            <person name="Palaniappan K."/>
            <person name="Land M."/>
            <person name="Hauser L."/>
            <person name="Chang Y.J."/>
            <person name="Jeffries C.D."/>
            <person name="Detter J.C."/>
            <person name="Brettin T."/>
            <person name="Rohde M."/>
            <person name="Goker M."/>
            <person name="Bristow J."/>
            <person name="Eisen J.A."/>
            <person name="Markowitz V."/>
            <person name="Hugenholtz P."/>
            <person name="Kyrpides N.C."/>
            <person name="Klenk H.P."/>
            <person name="Chen F."/>
        </authorList>
    </citation>
    <scope>NUCLEOTIDE SEQUENCE [LARGE SCALE GENOMIC DNA]</scope>
    <source>
        <strain evidence="6">ATCC 700099 / DSM 44233 / CIP 104796 / JCM 9543 / NBRC 105858 / Y-104</strain>
    </source>
</reference>
<dbReference type="FunCoup" id="C8XH76">
    <property type="interactions" value="203"/>
</dbReference>
<dbReference type="GO" id="GO:0016887">
    <property type="term" value="F:ATP hydrolysis activity"/>
    <property type="evidence" value="ECO:0007669"/>
    <property type="project" value="InterPro"/>
</dbReference>
<comment type="similarity">
    <text evidence="1">Belongs to the AAA ATPase family.</text>
</comment>
<dbReference type="SMART" id="SM00382">
    <property type="entry name" value="AAA"/>
    <property type="match status" value="1"/>
</dbReference>
<dbReference type="InterPro" id="IPR027417">
    <property type="entry name" value="P-loop_NTPase"/>
</dbReference>
<sequence length="698" mass="74238">MSAAGNQDRAGLAYLLGRVGLVEDRIRVLVQNRRADDPAPDDPFRGLYVTDEVVEKLLAPAAAPPRADGAAREQIETQADAAEADGARIRLRRLAAEAGLTALDTEILVIALVPDLDSRFERLYGYLNDDVTRRRATIGLALVLADAAPASSAARSRLLPGGPLVDRSLVVLDDADRPFLTRAIRVPDRVAAHLLGDDAVDPTLLGIVTDPVPFPGERSGQLARALQVGQSLVYVRESGAGIGPSVAAAALQAAGRPVLGVELSRLALGRDPRETVTVLGREALLRGAGVVAGPVEALTDHPEALRMLAELPVPVALVGRVNWDPSWTEKVPLLLDAGTLTPTDRIELWSTQLAGRSGAGADPVSLDPASIPAHFVLGPNQVARAVAAAAASAALDGGVLTADDLRRGARAQNAAGLERLARRTEPAVGWDDIVLPDAARGQLRDLAARARNRDRVLVEWRMRLGGGRGRGVTALFAGDSGTGKTMSAEVIAGELGLDLYTVNLATVVDKYVGETEKNLERIFSEAGGVNAVLLFDEADAIFGKRSEVRDAHDRYANIESAYLLQRMETFDGLAILATNLRSNIDDAFTRRLDMIIDFPAPDERSRLSIWQHCLRPPVPVEDGLDLEFCARSFTMSGGNIRSAATTAGYLAAGADKSIGMAELIAAIAAEYRKMGRLVLEREFGPYLTKLPAPGVPAR</sequence>
<dbReference type="KEGG" id="nml:Namu_1893"/>
<dbReference type="STRING" id="479431.Namu_1893"/>
<dbReference type="RefSeq" id="WP_015747183.1">
    <property type="nucleotide sequence ID" value="NC_013235.1"/>
</dbReference>
<dbReference type="GO" id="GO:0005524">
    <property type="term" value="F:ATP binding"/>
    <property type="evidence" value="ECO:0007669"/>
    <property type="project" value="UniProtKB-KW"/>
</dbReference>
<evidence type="ECO:0000259" key="4">
    <source>
        <dbReference type="SMART" id="SM00382"/>
    </source>
</evidence>
<feature type="domain" description="AAA+ ATPase" evidence="4">
    <location>
        <begin position="470"/>
        <end position="602"/>
    </location>
</feature>
<evidence type="ECO:0000256" key="1">
    <source>
        <dbReference type="ARBA" id="ARBA00006914"/>
    </source>
</evidence>
<dbReference type="eggNOG" id="COG0464">
    <property type="taxonomic scope" value="Bacteria"/>
</dbReference>
<dbReference type="InterPro" id="IPR050221">
    <property type="entry name" value="26S_Proteasome_ATPase"/>
</dbReference>
<dbReference type="PANTHER" id="PTHR23073">
    <property type="entry name" value="26S PROTEASOME REGULATORY SUBUNIT"/>
    <property type="match status" value="1"/>
</dbReference>
<dbReference type="InterPro" id="IPR054472">
    <property type="entry name" value="WHD"/>
</dbReference>
<keyword evidence="6" id="KW-1185">Reference proteome</keyword>
<dbReference type="Proteomes" id="UP000002218">
    <property type="component" value="Chromosome"/>
</dbReference>
<organism evidence="5 6">
    <name type="scientific">Nakamurella multipartita (strain ATCC 700099 / DSM 44233 / CIP 104796 / JCM 9543 / NBRC 105858 / Y-104)</name>
    <name type="common">Microsphaera multipartita</name>
    <dbReference type="NCBI Taxonomy" id="479431"/>
    <lineage>
        <taxon>Bacteria</taxon>
        <taxon>Bacillati</taxon>
        <taxon>Actinomycetota</taxon>
        <taxon>Actinomycetes</taxon>
        <taxon>Nakamurellales</taxon>
        <taxon>Nakamurellaceae</taxon>
        <taxon>Nakamurella</taxon>
    </lineage>
</organism>
<evidence type="ECO:0000256" key="3">
    <source>
        <dbReference type="ARBA" id="ARBA00022840"/>
    </source>
</evidence>
<dbReference type="CDD" id="cd19481">
    <property type="entry name" value="RecA-like_protease"/>
    <property type="match status" value="1"/>
</dbReference>
<keyword evidence="2" id="KW-0547">Nucleotide-binding</keyword>
<reference evidence="6" key="1">
    <citation type="submission" date="2009-09" db="EMBL/GenBank/DDBJ databases">
        <title>The complete genome of Nakamurella multipartita DSM 44233.</title>
        <authorList>
            <consortium name="US DOE Joint Genome Institute (JGI-PGF)"/>
            <person name="Lucas S."/>
            <person name="Copeland A."/>
            <person name="Lapidus A."/>
            <person name="Glavina del Rio T."/>
            <person name="Dalin E."/>
            <person name="Tice H."/>
            <person name="Bruce D."/>
            <person name="Goodwin L."/>
            <person name="Pitluck S."/>
            <person name="Kyrpides N."/>
            <person name="Mavromatis K."/>
            <person name="Ivanova N."/>
            <person name="Ovchinnikova G."/>
            <person name="Sims D."/>
            <person name="Meincke L."/>
            <person name="Brettin T."/>
            <person name="Detter J.C."/>
            <person name="Han C."/>
            <person name="Larimer F."/>
            <person name="Land M."/>
            <person name="Hauser L."/>
            <person name="Markowitz V."/>
            <person name="Cheng J.-F."/>
            <person name="Hugenholtz P."/>
            <person name="Woyke T."/>
            <person name="Wu D."/>
            <person name="Klenk H.-P."/>
            <person name="Eisen J.A."/>
        </authorList>
    </citation>
    <scope>NUCLEOTIDE SEQUENCE [LARGE SCALE GENOMIC DNA]</scope>
    <source>
        <strain evidence="6">ATCC 700099 / DSM 44233 / CIP 104796 / JCM 9543 / NBRC 105858 / Y-104</strain>
    </source>
</reference>
<name>C8XH76_NAKMY</name>
<dbReference type="InterPro" id="IPR003959">
    <property type="entry name" value="ATPase_AAA_core"/>
</dbReference>
<proteinExistence type="inferred from homology"/>
<dbReference type="HOGENOM" id="CLU_016564_0_0_11"/>
<gene>
    <name evidence="5" type="ordered locus">Namu_1893</name>
</gene>
<evidence type="ECO:0000313" key="5">
    <source>
        <dbReference type="EMBL" id="ACV78282.1"/>
    </source>
</evidence>
<dbReference type="Gene3D" id="3.40.50.300">
    <property type="entry name" value="P-loop containing nucleotide triphosphate hydrolases"/>
    <property type="match status" value="1"/>
</dbReference>